<dbReference type="AlphaFoldDB" id="A0AAD9PC02"/>
<evidence type="ECO:0000313" key="3">
    <source>
        <dbReference type="EMBL" id="KAK2191792.1"/>
    </source>
</evidence>
<reference evidence="3" key="1">
    <citation type="journal article" date="2023" name="Mol. Biol. Evol.">
        <title>Third-Generation Sequencing Reveals the Adaptive Role of the Epigenome in Three Deep-Sea Polychaetes.</title>
        <authorList>
            <person name="Perez M."/>
            <person name="Aroh O."/>
            <person name="Sun Y."/>
            <person name="Lan Y."/>
            <person name="Juniper S.K."/>
            <person name="Young C.R."/>
            <person name="Angers B."/>
            <person name="Qian P.Y."/>
        </authorList>
    </citation>
    <scope>NUCLEOTIDE SEQUENCE</scope>
    <source>
        <strain evidence="3">R07B-5</strain>
    </source>
</reference>
<feature type="transmembrane region" description="Helical" evidence="2">
    <location>
        <begin position="470"/>
        <end position="493"/>
    </location>
</feature>
<keyword evidence="4" id="KW-1185">Reference proteome</keyword>
<gene>
    <name evidence="3" type="ORF">NP493_45g02006</name>
</gene>
<sequence>MSKLVGYIPLLTNKHVCQVLEANGASASGGTLILVSDGMENKLPTIETVTPTLMQKSVTVHTILMSDRADMKMISLAANTRGRSFFDSGSINTTDLLSAFRSTVNDEDSGSPGAAPVEILLESLWLSGSEELNKSVSIDSSVGRDTEFTFSYIGPTFTLDVVVVSPSGNKHAAGQESNITKQMTITINDAEVQVQVGSSPWIQVSDDGVGVDMVKNDGFYSAALLRFSGNGKFPLKVRATTEGGDEAQLVVGGDAPSSYRPNKDDADVGPTYKAVGQFQRTKAAGLLKVVNLTPKTDLYALYPFPPAEVRDIRVSDMSYDDKTVTLQWTAVGDYIDQETASSYDIRFSIDIQRLLHSFENASQLGHSDVIKGNLTSPASPLETETFVVRFRPEYLTSTLFFALKVTHSRGRVSEVSNIISAAIVYVAPEDLTSDEPGTSGGDREATTNVPFTDGALPTATQSTRAPKPTVILVAIASAVASFLLLIIVVLWIAHKSCLRRRVAAEQTRRRKVFA</sequence>
<organism evidence="3 4">
    <name type="scientific">Ridgeia piscesae</name>
    <name type="common">Tubeworm</name>
    <dbReference type="NCBI Taxonomy" id="27915"/>
    <lineage>
        <taxon>Eukaryota</taxon>
        <taxon>Metazoa</taxon>
        <taxon>Spiralia</taxon>
        <taxon>Lophotrochozoa</taxon>
        <taxon>Annelida</taxon>
        <taxon>Polychaeta</taxon>
        <taxon>Sedentaria</taxon>
        <taxon>Canalipalpata</taxon>
        <taxon>Sabellida</taxon>
        <taxon>Siboglinidae</taxon>
        <taxon>Ridgeia</taxon>
    </lineage>
</organism>
<evidence type="ECO:0000313" key="4">
    <source>
        <dbReference type="Proteomes" id="UP001209878"/>
    </source>
</evidence>
<dbReference type="Proteomes" id="UP001209878">
    <property type="component" value="Unassembled WGS sequence"/>
</dbReference>
<keyword evidence="2" id="KW-0812">Transmembrane</keyword>
<evidence type="ECO:0000256" key="2">
    <source>
        <dbReference type="SAM" id="Phobius"/>
    </source>
</evidence>
<keyword evidence="2" id="KW-0472">Membrane</keyword>
<accession>A0AAD9PC02</accession>
<keyword evidence="2" id="KW-1133">Transmembrane helix</keyword>
<dbReference type="EMBL" id="JAODUO010000045">
    <property type="protein sequence ID" value="KAK2191792.1"/>
    <property type="molecule type" value="Genomic_DNA"/>
</dbReference>
<name>A0AAD9PC02_RIDPI</name>
<feature type="region of interest" description="Disordered" evidence="1">
    <location>
        <begin position="433"/>
        <end position="461"/>
    </location>
</feature>
<evidence type="ECO:0000256" key="1">
    <source>
        <dbReference type="SAM" id="MobiDB-lite"/>
    </source>
</evidence>
<protein>
    <submittedName>
        <fullName evidence="3">Uncharacterized protein</fullName>
    </submittedName>
</protein>
<proteinExistence type="predicted"/>
<comment type="caution">
    <text evidence="3">The sequence shown here is derived from an EMBL/GenBank/DDBJ whole genome shotgun (WGS) entry which is preliminary data.</text>
</comment>